<protein>
    <submittedName>
        <fullName evidence="2">Transcriptional regulator with XRE-family HTH domain</fullName>
    </submittedName>
</protein>
<evidence type="ECO:0000259" key="1">
    <source>
        <dbReference type="PROSITE" id="PS50943"/>
    </source>
</evidence>
<proteinExistence type="predicted"/>
<dbReference type="PROSITE" id="PS50943">
    <property type="entry name" value="HTH_CROC1"/>
    <property type="match status" value="1"/>
</dbReference>
<sequence length="134" mass="14011">MTPSPVPHPVDVHVGGRLRLARTLKGCSQETLGQSIGVSAQQVQKYESGANRISASALFRLCGFLSRPIGWMFEGLEPTGPAQGGPIDVVAALMSSREGAQLAMAMARLSPVMRRKVLAVVKAFLSGGPPGDGD</sequence>
<dbReference type="Pfam" id="PF01381">
    <property type="entry name" value="HTH_3"/>
    <property type="match status" value="1"/>
</dbReference>
<name>A0ABU1MW85_9CAUL</name>
<dbReference type="Gene3D" id="1.10.260.40">
    <property type="entry name" value="lambda repressor-like DNA-binding domains"/>
    <property type="match status" value="1"/>
</dbReference>
<dbReference type="RefSeq" id="WP_310029769.1">
    <property type="nucleotide sequence ID" value="NZ_JAVDRL010000003.1"/>
</dbReference>
<dbReference type="EMBL" id="JAVDRL010000003">
    <property type="protein sequence ID" value="MDR6530287.1"/>
    <property type="molecule type" value="Genomic_DNA"/>
</dbReference>
<comment type="caution">
    <text evidence="2">The sequence shown here is derived from an EMBL/GenBank/DDBJ whole genome shotgun (WGS) entry which is preliminary data.</text>
</comment>
<accession>A0ABU1MW85</accession>
<feature type="domain" description="HTH cro/C1-type" evidence="1">
    <location>
        <begin position="18"/>
        <end position="72"/>
    </location>
</feature>
<dbReference type="InterPro" id="IPR010982">
    <property type="entry name" value="Lambda_DNA-bd_dom_sf"/>
</dbReference>
<dbReference type="Proteomes" id="UP001262754">
    <property type="component" value="Unassembled WGS sequence"/>
</dbReference>
<evidence type="ECO:0000313" key="3">
    <source>
        <dbReference type="Proteomes" id="UP001262754"/>
    </source>
</evidence>
<dbReference type="SUPFAM" id="SSF47413">
    <property type="entry name" value="lambda repressor-like DNA-binding domains"/>
    <property type="match status" value="1"/>
</dbReference>
<reference evidence="2 3" key="1">
    <citation type="submission" date="2023-07" db="EMBL/GenBank/DDBJ databases">
        <title>Sorghum-associated microbial communities from plants grown in Nebraska, USA.</title>
        <authorList>
            <person name="Schachtman D."/>
        </authorList>
    </citation>
    <scope>NUCLEOTIDE SEQUENCE [LARGE SCALE GENOMIC DNA]</scope>
    <source>
        <strain evidence="2 3">DS2154</strain>
    </source>
</reference>
<dbReference type="InterPro" id="IPR001387">
    <property type="entry name" value="Cro/C1-type_HTH"/>
</dbReference>
<dbReference type="CDD" id="cd00093">
    <property type="entry name" value="HTH_XRE"/>
    <property type="match status" value="1"/>
</dbReference>
<dbReference type="SMART" id="SM00530">
    <property type="entry name" value="HTH_XRE"/>
    <property type="match status" value="1"/>
</dbReference>
<gene>
    <name evidence="2" type="ORF">J2800_001023</name>
</gene>
<organism evidence="2 3">
    <name type="scientific">Caulobacter rhizosphaerae</name>
    <dbReference type="NCBI Taxonomy" id="2010972"/>
    <lineage>
        <taxon>Bacteria</taxon>
        <taxon>Pseudomonadati</taxon>
        <taxon>Pseudomonadota</taxon>
        <taxon>Alphaproteobacteria</taxon>
        <taxon>Caulobacterales</taxon>
        <taxon>Caulobacteraceae</taxon>
        <taxon>Caulobacter</taxon>
    </lineage>
</organism>
<keyword evidence="3" id="KW-1185">Reference proteome</keyword>
<evidence type="ECO:0000313" key="2">
    <source>
        <dbReference type="EMBL" id="MDR6530287.1"/>
    </source>
</evidence>